<dbReference type="Pfam" id="PF00391">
    <property type="entry name" value="PEP-utilizers"/>
    <property type="match status" value="1"/>
</dbReference>
<dbReference type="InterPro" id="IPR023151">
    <property type="entry name" value="PEP_util_CS"/>
</dbReference>
<dbReference type="InterPro" id="IPR036637">
    <property type="entry name" value="Phosphohistidine_dom_sf"/>
</dbReference>
<dbReference type="InterPro" id="IPR050499">
    <property type="entry name" value="PEP-utilizing_PTS_enzyme"/>
</dbReference>
<protein>
    <recommendedName>
        <fullName evidence="7 17">Phosphoenolpyruvate-protein phosphotransferase</fullName>
        <ecNumber evidence="6 17">2.7.3.9</ecNumber>
    </recommendedName>
    <alternativeName>
        <fullName evidence="16 17">Phosphotransferase system, enzyme I</fullName>
    </alternativeName>
</protein>
<keyword evidence="11 17" id="KW-0808">Transferase</keyword>
<evidence type="ECO:0000256" key="6">
    <source>
        <dbReference type="ARBA" id="ARBA00012232"/>
    </source>
</evidence>
<evidence type="ECO:0000256" key="16">
    <source>
        <dbReference type="ARBA" id="ARBA00033235"/>
    </source>
</evidence>
<comment type="similarity">
    <text evidence="5 17">Belongs to the PEP-utilizing enzyme family.</text>
</comment>
<dbReference type="EMBL" id="BAABLN010000071">
    <property type="protein sequence ID" value="GAA4708039.1"/>
    <property type="molecule type" value="Genomic_DNA"/>
</dbReference>
<evidence type="ECO:0000256" key="11">
    <source>
        <dbReference type="ARBA" id="ARBA00022679"/>
    </source>
</evidence>
<evidence type="ECO:0000256" key="4">
    <source>
        <dbReference type="ARBA" id="ARBA00004496"/>
    </source>
</evidence>
<dbReference type="PRINTS" id="PR01736">
    <property type="entry name" value="PHPHTRNFRASE"/>
</dbReference>
<keyword evidence="23" id="KW-1185">Reference proteome</keyword>
<gene>
    <name evidence="22" type="primary">ptsP</name>
    <name evidence="22" type="ORF">GCM10025781_28440</name>
</gene>
<evidence type="ECO:0000256" key="15">
    <source>
        <dbReference type="ARBA" id="ARBA00022842"/>
    </source>
</evidence>
<dbReference type="PROSITE" id="PS00742">
    <property type="entry name" value="PEP_ENZYMES_2"/>
    <property type="match status" value="1"/>
</dbReference>
<dbReference type="PANTHER" id="PTHR46244">
    <property type="entry name" value="PHOSPHOENOLPYRUVATE-PROTEIN PHOSPHOTRANSFERASE"/>
    <property type="match status" value="1"/>
</dbReference>
<dbReference type="PIRSF" id="PIRSF000732">
    <property type="entry name" value="PTS_enzyme_I"/>
    <property type="match status" value="1"/>
</dbReference>
<evidence type="ECO:0000256" key="1">
    <source>
        <dbReference type="ARBA" id="ARBA00000683"/>
    </source>
</evidence>
<dbReference type="EC" id="2.7.3.9" evidence="6 17"/>
<evidence type="ECO:0000256" key="18">
    <source>
        <dbReference type="SAM" id="Coils"/>
    </source>
</evidence>
<feature type="domain" description="PEP-utilising enzyme C-terminal" evidence="20">
    <location>
        <begin position="265"/>
        <end position="540"/>
    </location>
</feature>
<dbReference type="SUPFAM" id="SSF51621">
    <property type="entry name" value="Phosphoenolpyruvate/pyruvate domain"/>
    <property type="match status" value="1"/>
</dbReference>
<evidence type="ECO:0000256" key="13">
    <source>
        <dbReference type="ARBA" id="ARBA00022723"/>
    </source>
</evidence>
<reference evidence="23" key="1">
    <citation type="journal article" date="2019" name="Int. J. Syst. Evol. Microbiol.">
        <title>The Global Catalogue of Microorganisms (GCM) 10K type strain sequencing project: providing services to taxonomists for standard genome sequencing and annotation.</title>
        <authorList>
            <consortium name="The Broad Institute Genomics Platform"/>
            <consortium name="The Broad Institute Genome Sequencing Center for Infectious Disease"/>
            <person name="Wu L."/>
            <person name="Ma J."/>
        </authorList>
    </citation>
    <scope>NUCLEOTIDE SEQUENCE [LARGE SCALE GENOMIC DNA]</scope>
    <source>
        <strain evidence="23">JCM 18958</strain>
    </source>
</reference>
<feature type="coiled-coil region" evidence="18">
    <location>
        <begin position="57"/>
        <end position="84"/>
    </location>
</feature>
<dbReference type="InterPro" id="IPR040442">
    <property type="entry name" value="Pyrv_kinase-like_dom_sf"/>
</dbReference>
<evidence type="ECO:0000259" key="21">
    <source>
        <dbReference type="Pfam" id="PF05524"/>
    </source>
</evidence>
<dbReference type="InterPro" id="IPR008731">
    <property type="entry name" value="PTS_EIN"/>
</dbReference>
<dbReference type="InterPro" id="IPR015813">
    <property type="entry name" value="Pyrv/PenolPyrv_kinase-like_dom"/>
</dbReference>
<keyword evidence="15 17" id="KW-0460">Magnesium</keyword>
<dbReference type="InterPro" id="IPR024692">
    <property type="entry name" value="PTS_EI"/>
</dbReference>
<keyword evidence="13 17" id="KW-0479">Metal-binding</keyword>
<dbReference type="InterPro" id="IPR000121">
    <property type="entry name" value="PEP_util_C"/>
</dbReference>
<keyword evidence="8 17" id="KW-0813">Transport</keyword>
<dbReference type="RefSeq" id="WP_345311945.1">
    <property type="nucleotide sequence ID" value="NZ_BAABLN010000071.1"/>
</dbReference>
<dbReference type="PANTHER" id="PTHR46244:SF3">
    <property type="entry name" value="PHOSPHOENOLPYRUVATE-PROTEIN PHOSPHOTRANSFERASE"/>
    <property type="match status" value="1"/>
</dbReference>
<evidence type="ECO:0000256" key="7">
    <source>
        <dbReference type="ARBA" id="ARBA00016544"/>
    </source>
</evidence>
<feature type="domain" description="PEP-utilising enzyme mobile" evidence="19">
    <location>
        <begin position="163"/>
        <end position="233"/>
    </location>
</feature>
<keyword evidence="18" id="KW-0175">Coiled coil</keyword>
<evidence type="ECO:0000256" key="2">
    <source>
        <dbReference type="ARBA" id="ARBA00001946"/>
    </source>
</evidence>
<dbReference type="SUPFAM" id="SSF47831">
    <property type="entry name" value="Enzyme I of the PEP:sugar phosphotransferase system HPr-binding (sub)domain"/>
    <property type="match status" value="1"/>
</dbReference>
<dbReference type="NCBIfam" id="TIGR01417">
    <property type="entry name" value="PTS_I_fam"/>
    <property type="match status" value="1"/>
</dbReference>
<dbReference type="InterPro" id="IPR008279">
    <property type="entry name" value="PEP-util_enz_mobile_dom"/>
</dbReference>
<dbReference type="SUPFAM" id="SSF52009">
    <property type="entry name" value="Phosphohistidine domain"/>
    <property type="match status" value="1"/>
</dbReference>
<feature type="domain" description="Phosphotransferase system enzyme I N-terminal" evidence="21">
    <location>
        <begin position="16"/>
        <end position="135"/>
    </location>
</feature>
<keyword evidence="10 17" id="KW-0762">Sugar transport</keyword>
<dbReference type="Pfam" id="PF02896">
    <property type="entry name" value="PEP-utilizers_C"/>
    <property type="match status" value="1"/>
</dbReference>
<evidence type="ECO:0000256" key="17">
    <source>
        <dbReference type="PIRNR" id="PIRNR000732"/>
    </source>
</evidence>
<evidence type="ECO:0000313" key="22">
    <source>
        <dbReference type="EMBL" id="GAA4708039.1"/>
    </source>
</evidence>
<dbReference type="Gene3D" id="3.50.30.10">
    <property type="entry name" value="Phosphohistidine domain"/>
    <property type="match status" value="1"/>
</dbReference>
<comment type="catalytic activity">
    <reaction evidence="1 17">
        <text>L-histidyl-[protein] + phosphoenolpyruvate = N(pros)-phospho-L-histidyl-[protein] + pyruvate</text>
        <dbReference type="Rhea" id="RHEA:23880"/>
        <dbReference type="Rhea" id="RHEA-COMP:9745"/>
        <dbReference type="Rhea" id="RHEA-COMP:9746"/>
        <dbReference type="ChEBI" id="CHEBI:15361"/>
        <dbReference type="ChEBI" id="CHEBI:29979"/>
        <dbReference type="ChEBI" id="CHEBI:58702"/>
        <dbReference type="ChEBI" id="CHEBI:64837"/>
        <dbReference type="EC" id="2.7.3.9"/>
    </reaction>
</comment>
<name>A0ABP8XJK8_9MICC</name>
<evidence type="ECO:0000256" key="5">
    <source>
        <dbReference type="ARBA" id="ARBA00007837"/>
    </source>
</evidence>
<proteinExistence type="inferred from homology"/>
<keyword evidence="14 17" id="KW-0418">Kinase</keyword>
<sequence length="576" mass="59875">MDYSPSETDSTQLRYTGVGVSPGRVIAPLIPMAPPVAAPPEGEALTGDPESAVERLSEAATSVKTELKERAERARSEAAAEVLKATALMAGDKALIKNAAKLVRNHSLSPERALWDAASGYADQMRAMGGYMAERAADIEDVRARIVAELRGMPAPGVPQRTEPFVLAAEDLAPADTAVLDPRTVVALVTSSGGPQSHTAILARNLGLPAVVAATGVTDIESGTTVFVDGAAGSIVSHPRTEQEQAVAAWHRVSEQLASFDGHGALADGTEVPLLANVGTADDARAAAAAGAQGVGLLRTEFCFLGRDTEPTVEEQTESYVEIFQAFGSAKIVVRTLDAGADKPLPFLTDTTEPNPALGVRGYRTDWTTPGVLERQLRAIAAAAQQTEANVWVMAPMISTAGESAHFAELVHAAGLAVSGVMVETPAAAITAEQILDRVDFVSLGTNDLTQYTMAADRMLGSLAELNSPWQPAVLRMIERTAAGARAASSESGVHKNVGVCGEAAADPALAVVLVGLGVDTLSMSPRSLAAVAAVLARVDLERARSVAHTALHATSAHEAREAVRAQLPVLEELGL</sequence>
<evidence type="ECO:0000256" key="12">
    <source>
        <dbReference type="ARBA" id="ARBA00022683"/>
    </source>
</evidence>
<dbReference type="Proteomes" id="UP001501446">
    <property type="component" value="Unassembled WGS sequence"/>
</dbReference>
<comment type="cofactor">
    <cofactor evidence="2 17">
        <name>Mg(2+)</name>
        <dbReference type="ChEBI" id="CHEBI:18420"/>
    </cofactor>
</comment>
<evidence type="ECO:0000256" key="9">
    <source>
        <dbReference type="ARBA" id="ARBA00022490"/>
    </source>
</evidence>
<evidence type="ECO:0000256" key="8">
    <source>
        <dbReference type="ARBA" id="ARBA00022448"/>
    </source>
</evidence>
<dbReference type="Pfam" id="PF05524">
    <property type="entry name" value="PEP-utilisers_N"/>
    <property type="match status" value="1"/>
</dbReference>
<comment type="subcellular location">
    <subcellularLocation>
        <location evidence="4 17">Cytoplasm</location>
    </subcellularLocation>
</comment>
<comment type="function">
    <text evidence="3 17">General (non sugar-specific) component of the phosphoenolpyruvate-dependent sugar phosphotransferase system (sugar PTS). This major carbohydrate active-transport system catalyzes the phosphorylation of incoming sugar substrates concomitantly with their translocation across the cell membrane. Enzyme I transfers the phosphoryl group from phosphoenolpyruvate (PEP) to the phosphoryl carrier protein (HPr).</text>
</comment>
<evidence type="ECO:0000259" key="20">
    <source>
        <dbReference type="Pfam" id="PF02896"/>
    </source>
</evidence>
<dbReference type="InterPro" id="IPR036618">
    <property type="entry name" value="PtsI_HPr-bd_sf"/>
</dbReference>
<evidence type="ECO:0000256" key="14">
    <source>
        <dbReference type="ARBA" id="ARBA00022777"/>
    </source>
</evidence>
<evidence type="ECO:0000313" key="23">
    <source>
        <dbReference type="Proteomes" id="UP001501446"/>
    </source>
</evidence>
<dbReference type="Gene3D" id="1.10.274.10">
    <property type="entry name" value="PtsI, HPr-binding domain"/>
    <property type="match status" value="1"/>
</dbReference>
<evidence type="ECO:0000256" key="10">
    <source>
        <dbReference type="ARBA" id="ARBA00022597"/>
    </source>
</evidence>
<dbReference type="InterPro" id="IPR006318">
    <property type="entry name" value="PTS_EI-like"/>
</dbReference>
<evidence type="ECO:0000259" key="19">
    <source>
        <dbReference type="Pfam" id="PF00391"/>
    </source>
</evidence>
<comment type="caution">
    <text evidence="22">The sequence shown here is derived from an EMBL/GenBank/DDBJ whole genome shotgun (WGS) entry which is preliminary data.</text>
</comment>
<dbReference type="Gene3D" id="3.20.20.60">
    <property type="entry name" value="Phosphoenolpyruvate-binding domains"/>
    <property type="match status" value="1"/>
</dbReference>
<keyword evidence="9 17" id="KW-0963">Cytoplasm</keyword>
<evidence type="ECO:0000256" key="3">
    <source>
        <dbReference type="ARBA" id="ARBA00002728"/>
    </source>
</evidence>
<keyword evidence="12 17" id="KW-0598">Phosphotransferase system</keyword>
<organism evidence="22 23">
    <name type="scientific">Kocuria gwangalliensis</name>
    <dbReference type="NCBI Taxonomy" id="501592"/>
    <lineage>
        <taxon>Bacteria</taxon>
        <taxon>Bacillati</taxon>
        <taxon>Actinomycetota</taxon>
        <taxon>Actinomycetes</taxon>
        <taxon>Micrococcales</taxon>
        <taxon>Micrococcaceae</taxon>
        <taxon>Kocuria</taxon>
    </lineage>
</organism>
<accession>A0ABP8XJK8</accession>